<sequence>MKTGGPQAAHPMNRKRRARREAGAGVQRAAAGLPNAPRIFLSSAM</sequence>
<evidence type="ECO:0000256" key="1">
    <source>
        <dbReference type="SAM" id="MobiDB-lite"/>
    </source>
</evidence>
<protein>
    <submittedName>
        <fullName evidence="2">Uncharacterized protein</fullName>
    </submittedName>
</protein>
<dbReference type="EMBL" id="CABVPN010000009">
    <property type="protein sequence ID" value="VWB47448.1"/>
    <property type="molecule type" value="Genomic_DNA"/>
</dbReference>
<feature type="region of interest" description="Disordered" evidence="1">
    <location>
        <begin position="1"/>
        <end position="45"/>
    </location>
</feature>
<proteinExistence type="predicted"/>
<reference evidence="2 3" key="1">
    <citation type="submission" date="2019-09" db="EMBL/GenBank/DDBJ databases">
        <authorList>
            <person name="Depoorter E."/>
        </authorList>
    </citation>
    <scope>NUCLEOTIDE SEQUENCE [LARGE SCALE GENOMIC DNA]</scope>
    <source>
        <strain evidence="2">LMG 24065</strain>
    </source>
</reference>
<feature type="compositionally biased region" description="Low complexity" evidence="1">
    <location>
        <begin position="23"/>
        <end position="32"/>
    </location>
</feature>
<dbReference type="Proteomes" id="UP000494125">
    <property type="component" value="Unassembled WGS sequence"/>
</dbReference>
<organism evidence="2 3">
    <name type="scientific">Burkholderia diffusa</name>
    <dbReference type="NCBI Taxonomy" id="488732"/>
    <lineage>
        <taxon>Bacteria</taxon>
        <taxon>Pseudomonadati</taxon>
        <taxon>Pseudomonadota</taxon>
        <taxon>Betaproteobacteria</taxon>
        <taxon>Burkholderiales</taxon>
        <taxon>Burkholderiaceae</taxon>
        <taxon>Burkholderia</taxon>
        <taxon>Burkholderia cepacia complex</taxon>
    </lineage>
</organism>
<evidence type="ECO:0000313" key="2">
    <source>
        <dbReference type="EMBL" id="VWB47448.1"/>
    </source>
</evidence>
<name>A0A6P2JWJ4_9BURK</name>
<keyword evidence="3" id="KW-1185">Reference proteome</keyword>
<evidence type="ECO:0000313" key="3">
    <source>
        <dbReference type="Proteomes" id="UP000494125"/>
    </source>
</evidence>
<accession>A0A6P2JWJ4</accession>
<dbReference type="AlphaFoldDB" id="A0A6P2JWJ4"/>
<gene>
    <name evidence="2" type="ORF">BDI24065_02158</name>
</gene>